<dbReference type="eggNOG" id="ENOG502TKNX">
    <property type="taxonomic scope" value="Eukaryota"/>
</dbReference>
<dbReference type="WBParaSite" id="Csp11.Scaffold630.g20238.t1">
    <property type="protein sequence ID" value="Csp11.Scaffold630.g20238.t1"/>
    <property type="gene ID" value="Csp11.Scaffold630.g20238"/>
</dbReference>
<dbReference type="Proteomes" id="UP000095282">
    <property type="component" value="Unplaced"/>
</dbReference>
<name>A0A1I7UX76_9PELO</name>
<evidence type="ECO:0000256" key="2">
    <source>
        <dbReference type="SAM" id="MobiDB-lite"/>
    </source>
</evidence>
<evidence type="ECO:0000313" key="3">
    <source>
        <dbReference type="Proteomes" id="UP000095282"/>
    </source>
</evidence>
<accession>A0A1I7UX76</accession>
<evidence type="ECO:0000313" key="4">
    <source>
        <dbReference type="WBParaSite" id="Csp11.Scaffold630.g20238.t1"/>
    </source>
</evidence>
<keyword evidence="3" id="KW-1185">Reference proteome</keyword>
<keyword evidence="1" id="KW-0175">Coiled coil</keyword>
<dbReference type="STRING" id="1561998.A0A1I7UX76"/>
<feature type="region of interest" description="Disordered" evidence="2">
    <location>
        <begin position="21"/>
        <end position="62"/>
    </location>
</feature>
<sequence length="280" mass="31452">MTSLNTTFTKEDGTEVVIPFNGTQSNVQEEEEAMETDLPEEEEQEEQPQPPIPTGTIARRRPVTETDGGMSRIEALALKLSSDAIADFWKRALHSEEFELRRCSNGQILSQGRCSTPANGNPNMDGGALNEELQKAMKDLNVARIENEKLHDNYSALFASFNELRKASTDLRAEYETAREKLKMAAAECEDWQTKFLNVKDNANAELERASLEYDQLVRTHDENTKGLRVRVKKMELDLMSSRDENRVLSTRVQELSAICDQLLNDADVCDGMSVVSTDA</sequence>
<evidence type="ECO:0000256" key="1">
    <source>
        <dbReference type="SAM" id="Coils"/>
    </source>
</evidence>
<proteinExistence type="predicted"/>
<dbReference type="AlphaFoldDB" id="A0A1I7UX76"/>
<protein>
    <submittedName>
        <fullName evidence="4">TACC_C domain-containing protein</fullName>
    </submittedName>
</protein>
<reference evidence="4" key="1">
    <citation type="submission" date="2016-11" db="UniProtKB">
        <authorList>
            <consortium name="WormBaseParasite"/>
        </authorList>
    </citation>
    <scope>IDENTIFICATION</scope>
</reference>
<feature type="compositionally biased region" description="Acidic residues" evidence="2">
    <location>
        <begin position="28"/>
        <end position="46"/>
    </location>
</feature>
<organism evidence="3 4">
    <name type="scientific">Caenorhabditis tropicalis</name>
    <dbReference type="NCBI Taxonomy" id="1561998"/>
    <lineage>
        <taxon>Eukaryota</taxon>
        <taxon>Metazoa</taxon>
        <taxon>Ecdysozoa</taxon>
        <taxon>Nematoda</taxon>
        <taxon>Chromadorea</taxon>
        <taxon>Rhabditida</taxon>
        <taxon>Rhabditina</taxon>
        <taxon>Rhabditomorpha</taxon>
        <taxon>Rhabditoidea</taxon>
        <taxon>Rhabditidae</taxon>
        <taxon>Peloderinae</taxon>
        <taxon>Caenorhabditis</taxon>
    </lineage>
</organism>
<feature type="coiled-coil region" evidence="1">
    <location>
        <begin position="133"/>
        <end position="220"/>
    </location>
</feature>